<keyword evidence="1" id="KW-0732">Signal</keyword>
<feature type="signal peptide" evidence="1">
    <location>
        <begin position="1"/>
        <end position="28"/>
    </location>
</feature>
<sequence length="234" mass="25143">MKPPIKSITIATLALLLGHSATSAVALAQQIHHPLTIAKSQPLTDTLIVPGERVGPVTRTTTKQDLVKLFGASHLVDKTISGAEGIGSFAATQVNLNQGRCLTTSRCASTLLVVWSDKTRTKPLDVRNLGSAWKTREGIGVGTPLSELRQKLGNFKLFGLAWDYGGTILLDSSRLSKYQGKLILRVDTAANAADKYPHDYQAVSGDRTFSASNPHWKPLGVRLAEIIVVLNPGQ</sequence>
<evidence type="ECO:0000256" key="1">
    <source>
        <dbReference type="SAM" id="SignalP"/>
    </source>
</evidence>
<dbReference type="Proteomes" id="UP000252107">
    <property type="component" value="Unassembled WGS sequence"/>
</dbReference>
<evidence type="ECO:0000313" key="2">
    <source>
        <dbReference type="EMBL" id="RCJ28039.1"/>
    </source>
</evidence>
<proteinExistence type="predicted"/>
<accession>A0A367QVT0</accession>
<dbReference type="AlphaFoldDB" id="A0A367QVT0"/>
<protein>
    <submittedName>
        <fullName evidence="2">Uncharacterized protein</fullName>
    </submittedName>
</protein>
<dbReference type="EMBL" id="LXQD01000300">
    <property type="protein sequence ID" value="RCJ28039.1"/>
    <property type="molecule type" value="Genomic_DNA"/>
</dbReference>
<reference evidence="2" key="1">
    <citation type="submission" date="2016-04" db="EMBL/GenBank/DDBJ databases">
        <authorList>
            <person name="Tabuchi Yagui T.R."/>
        </authorList>
    </citation>
    <scope>NUCLEOTIDE SEQUENCE [LARGE SCALE GENOMIC DNA]</scope>
    <source>
        <strain evidence="2">NIES-26</strain>
    </source>
</reference>
<keyword evidence="3" id="KW-1185">Reference proteome</keyword>
<evidence type="ECO:0000313" key="3">
    <source>
        <dbReference type="Proteomes" id="UP000252107"/>
    </source>
</evidence>
<name>A0A367QVT0_9NOSO</name>
<organism evidence="2 3">
    <name type="scientific">Nostoc minutum NIES-26</name>
    <dbReference type="NCBI Taxonomy" id="1844469"/>
    <lineage>
        <taxon>Bacteria</taxon>
        <taxon>Bacillati</taxon>
        <taxon>Cyanobacteriota</taxon>
        <taxon>Cyanophyceae</taxon>
        <taxon>Nostocales</taxon>
        <taxon>Nostocaceae</taxon>
        <taxon>Nostoc</taxon>
    </lineage>
</organism>
<feature type="chain" id="PRO_5016845002" evidence="1">
    <location>
        <begin position="29"/>
        <end position="234"/>
    </location>
</feature>
<gene>
    <name evidence="2" type="ORF">A6770_24440</name>
</gene>
<comment type="caution">
    <text evidence="2">The sequence shown here is derived from an EMBL/GenBank/DDBJ whole genome shotgun (WGS) entry which is preliminary data.</text>
</comment>